<protein>
    <recommendedName>
        <fullName evidence="4">SurA domain</fullName>
    </recommendedName>
</protein>
<dbReference type="HOGENOM" id="CLU_102472_0_0_9"/>
<dbReference type="InterPro" id="IPR027304">
    <property type="entry name" value="Trigger_fact/SurA_dom_sf"/>
</dbReference>
<evidence type="ECO:0000313" key="3">
    <source>
        <dbReference type="Proteomes" id="UP000000347"/>
    </source>
</evidence>
<dbReference type="OrthoDB" id="1715663at2"/>
<dbReference type="Proteomes" id="UP000000347">
    <property type="component" value="Chromosome"/>
</dbReference>
<feature type="chain" id="PRO_5003129137" description="SurA domain" evidence="1">
    <location>
        <begin position="29"/>
        <end position="236"/>
    </location>
</feature>
<evidence type="ECO:0000256" key="1">
    <source>
        <dbReference type="SAM" id="SignalP"/>
    </source>
</evidence>
<dbReference type="Pfam" id="PF13623">
    <property type="entry name" value="SurA_N_2"/>
    <property type="match status" value="1"/>
</dbReference>
<keyword evidence="1" id="KW-0732">Signal</keyword>
<gene>
    <name evidence="2" type="ordered locus">COB47_0977</name>
</gene>
<dbReference type="RefSeq" id="WP_013290279.1">
    <property type="nucleotide sequence ID" value="NC_014392.1"/>
</dbReference>
<feature type="signal peptide" evidence="1">
    <location>
        <begin position="1"/>
        <end position="28"/>
    </location>
</feature>
<dbReference type="EMBL" id="CP002164">
    <property type="protein sequence ID" value="ADL42279.1"/>
    <property type="molecule type" value="Genomic_DNA"/>
</dbReference>
<dbReference type="SUPFAM" id="SSF109998">
    <property type="entry name" value="Triger factor/SurA peptide-binding domain-like"/>
    <property type="match status" value="1"/>
</dbReference>
<dbReference type="eggNOG" id="ENOG5032ZGT">
    <property type="taxonomic scope" value="Bacteria"/>
</dbReference>
<organism evidence="2 3">
    <name type="scientific">Caldicellulosiruptor obsidiansis (strain ATCC BAA-2073 / JCM 16842 / OB47)</name>
    <dbReference type="NCBI Taxonomy" id="608506"/>
    <lineage>
        <taxon>Bacteria</taxon>
        <taxon>Bacillati</taxon>
        <taxon>Bacillota</taxon>
        <taxon>Bacillota incertae sedis</taxon>
        <taxon>Caldicellulosiruptorales</taxon>
        <taxon>Caldicellulosiruptoraceae</taxon>
        <taxon>Caldicellulosiruptor</taxon>
    </lineage>
</organism>
<dbReference type="KEGG" id="cob:COB47_0977"/>
<keyword evidence="3" id="KW-1185">Reference proteome</keyword>
<evidence type="ECO:0000313" key="2">
    <source>
        <dbReference type="EMBL" id="ADL42279.1"/>
    </source>
</evidence>
<sequence length="236" mass="27495">MIRKKSRRNFLVIALISLSLILFSNVLASDIWTECGKKIKEIEQSKDGRIVAVVNGEKIYKKDLEIAYALEEASYLYKKEFYQKLSKEEKINSIKPPVQKTKKEVLNEMIENLLLLQAAKKEGYFISEKEARDYYKKTMKTMQDVISGKVLGDVESAKITNDMIEKLVKGWGITREEYDKKTIEQTRNMLSIQKLLDAKFKQFKAKSKDLVIGDFRKEYITLLKKKAKITIYENNI</sequence>
<dbReference type="Gene3D" id="1.10.4030.10">
    <property type="entry name" value="Porin chaperone SurA, peptide-binding domain"/>
    <property type="match status" value="1"/>
</dbReference>
<evidence type="ECO:0008006" key="4">
    <source>
        <dbReference type="Google" id="ProtNLM"/>
    </source>
</evidence>
<name>D9TJU7_CALOO</name>
<reference evidence="2 3" key="1">
    <citation type="journal article" date="2010" name="J. Bacteriol.">
        <title>Complete genome sequence of the cellulolytic thermophile Caldicellulosiruptor obsidiansis OB47T.</title>
        <authorList>
            <person name="Elkins J.G."/>
            <person name="Lochner A."/>
            <person name="Hamilton-Brehm S.D."/>
            <person name="Davenport K.W."/>
            <person name="Podar M."/>
            <person name="Brown S.D."/>
            <person name="Land M.L."/>
            <person name="Hauser L.J."/>
            <person name="Klingeman D.M."/>
            <person name="Raman B."/>
            <person name="Goodwin L.A."/>
            <person name="Tapia R."/>
            <person name="Meincke L.J."/>
            <person name="Detter J.C."/>
            <person name="Bruce D.C."/>
            <person name="Han C.S."/>
            <person name="Palumbo A.V."/>
            <person name="Cottingham R.W."/>
            <person name="Keller M."/>
            <person name="Graham D.E."/>
        </authorList>
    </citation>
    <scope>NUCLEOTIDE SEQUENCE [LARGE SCALE GENOMIC DNA]</scope>
    <source>
        <strain evidence="3">ATCC BAA-2073 / strain OB47</strain>
    </source>
</reference>
<dbReference type="AlphaFoldDB" id="D9TJU7"/>
<proteinExistence type="predicted"/>
<accession>D9TJU7</accession>